<gene>
    <name evidence="2" type="ORF">C9I57_17960</name>
</gene>
<dbReference type="AlphaFoldDB" id="A0A2T3XSU7"/>
<feature type="region of interest" description="Disordered" evidence="1">
    <location>
        <begin position="1"/>
        <end position="23"/>
    </location>
</feature>
<reference evidence="2 3" key="1">
    <citation type="submission" date="2018-03" db="EMBL/GenBank/DDBJ databases">
        <title>Whole genome analyses suggest that Burkholderia sensu lato contains two further novel genera in the rhizoxinica-symbiotica group Mycetohabitans gen. nov., and Trinickia gen. nov.: implications for the evolution of diazotrophy and nodulation in the Burkholderiaceae.</title>
        <authorList>
            <person name="Estrada De Los Santos P."/>
            <person name="Palmer M."/>
            <person name="Chavez-Ramirez B."/>
            <person name="Steenkamp E.T."/>
            <person name="Hirsch A.M."/>
            <person name="Manyaka P."/>
            <person name="Maluk M."/>
            <person name="Lafos M."/>
            <person name="Crook M."/>
            <person name="Gross E."/>
            <person name="Simon M.F."/>
            <person name="Bueno Dos Reis Junior F."/>
            <person name="Poole P.S."/>
            <person name="Venter S.N."/>
            <person name="James E.K."/>
        </authorList>
    </citation>
    <scope>NUCLEOTIDE SEQUENCE [LARGE SCALE GENOMIC DNA]</scope>
    <source>
        <strain evidence="2 3">JPY-366</strain>
    </source>
</reference>
<dbReference type="Proteomes" id="UP000240638">
    <property type="component" value="Unassembled WGS sequence"/>
</dbReference>
<evidence type="ECO:0000313" key="2">
    <source>
        <dbReference type="EMBL" id="PTB19565.1"/>
    </source>
</evidence>
<accession>A0A2T3XSU7</accession>
<dbReference type="RefSeq" id="WP_107151974.1">
    <property type="nucleotide sequence ID" value="NZ_PYUC01000008.1"/>
</dbReference>
<organism evidence="2 3">
    <name type="scientific">Trinickia symbiotica</name>
    <dbReference type="NCBI Taxonomy" id="863227"/>
    <lineage>
        <taxon>Bacteria</taxon>
        <taxon>Pseudomonadati</taxon>
        <taxon>Pseudomonadota</taxon>
        <taxon>Betaproteobacteria</taxon>
        <taxon>Burkholderiales</taxon>
        <taxon>Burkholderiaceae</taxon>
        <taxon>Trinickia</taxon>
    </lineage>
</organism>
<sequence length="81" mass="9404">MKQPKKPKQPSVDAASIGDVGLLSPPNLCHFDAEERLEYLRRLFHLDIRLITFVTIARNLGFGVTSRWDHEAFMPEFVWLH</sequence>
<protein>
    <submittedName>
        <fullName evidence="2">Uncharacterized protein</fullName>
    </submittedName>
</protein>
<name>A0A2T3XSU7_9BURK</name>
<comment type="caution">
    <text evidence="2">The sequence shown here is derived from an EMBL/GenBank/DDBJ whole genome shotgun (WGS) entry which is preliminary data.</text>
</comment>
<evidence type="ECO:0000313" key="3">
    <source>
        <dbReference type="Proteomes" id="UP000240638"/>
    </source>
</evidence>
<evidence type="ECO:0000256" key="1">
    <source>
        <dbReference type="SAM" id="MobiDB-lite"/>
    </source>
</evidence>
<dbReference type="EMBL" id="PYUC01000008">
    <property type="protein sequence ID" value="PTB19565.1"/>
    <property type="molecule type" value="Genomic_DNA"/>
</dbReference>
<proteinExistence type="predicted"/>